<proteinExistence type="predicted"/>
<dbReference type="Proteomes" id="UP000020529">
    <property type="component" value="Unassembled WGS sequence"/>
</dbReference>
<evidence type="ECO:0000313" key="2">
    <source>
        <dbReference type="Proteomes" id="UP000020529"/>
    </source>
</evidence>
<protein>
    <submittedName>
        <fullName evidence="1">Uncharacterized protein</fullName>
    </submittedName>
</protein>
<reference evidence="1 2" key="1">
    <citation type="submission" date="2014-02" db="EMBL/GenBank/DDBJ databases">
        <authorList>
            <person name="Sears C."/>
            <person name="Carroll K."/>
            <person name="Sack B.R."/>
            <person name="Qadri F."/>
            <person name="Myers L.L."/>
            <person name="Chung G.-T."/>
            <person name="Escheverria P."/>
            <person name="Fraser C.M."/>
            <person name="Sadzewicz L."/>
            <person name="Shefchek K.A."/>
            <person name="Tallon L."/>
            <person name="Das S.P."/>
            <person name="Daugherty S."/>
            <person name="Mongodin E.F."/>
        </authorList>
    </citation>
    <scope>NUCLEOTIDE SEQUENCE [LARGE SCALE GENOMIC DNA]</scope>
    <source>
        <strain evidence="2">3988T(B)14</strain>
    </source>
</reference>
<sequence>MSPVMTYVCSSLLHTYVVAHHIRMWQPITYVCSKRPHTNPIV</sequence>
<evidence type="ECO:0000313" key="1">
    <source>
        <dbReference type="EMBL" id="EXY76480.1"/>
    </source>
</evidence>
<dbReference type="AlphaFoldDB" id="A0A015W7K8"/>
<dbReference type="PATRIC" id="fig|1339315.3.peg.552"/>
<dbReference type="EMBL" id="JGCY01000156">
    <property type="protein sequence ID" value="EXY76480.1"/>
    <property type="molecule type" value="Genomic_DNA"/>
</dbReference>
<accession>A0A015W7K8</accession>
<name>A0A015W7K8_BACFG</name>
<gene>
    <name evidence="1" type="ORF">M124_4636</name>
</gene>
<organism evidence="1 2">
    <name type="scientific">Bacteroides fragilis str. 3988T(B)14</name>
    <dbReference type="NCBI Taxonomy" id="1339315"/>
    <lineage>
        <taxon>Bacteria</taxon>
        <taxon>Pseudomonadati</taxon>
        <taxon>Bacteroidota</taxon>
        <taxon>Bacteroidia</taxon>
        <taxon>Bacteroidales</taxon>
        <taxon>Bacteroidaceae</taxon>
        <taxon>Bacteroides</taxon>
    </lineage>
</organism>
<comment type="caution">
    <text evidence="1">The sequence shown here is derived from an EMBL/GenBank/DDBJ whole genome shotgun (WGS) entry which is preliminary data.</text>
</comment>